<dbReference type="EMBL" id="KV441498">
    <property type="protein sequence ID" value="OAG14729.1"/>
    <property type="molecule type" value="Genomic_DNA"/>
</dbReference>
<dbReference type="PANTHER" id="PTHR42085:SF1">
    <property type="entry name" value="F-BOX DOMAIN-CONTAINING PROTEIN"/>
    <property type="match status" value="1"/>
</dbReference>
<gene>
    <name evidence="1" type="ORF">CC77DRAFT_1066782</name>
</gene>
<proteinExistence type="predicted"/>
<dbReference type="PANTHER" id="PTHR42085">
    <property type="entry name" value="F-BOX DOMAIN-CONTAINING PROTEIN"/>
    <property type="match status" value="1"/>
</dbReference>
<dbReference type="KEGG" id="aalt:CC77DRAFT_1066782"/>
<dbReference type="Proteomes" id="UP000077248">
    <property type="component" value="Unassembled WGS sequence"/>
</dbReference>
<dbReference type="InterPro" id="IPR038883">
    <property type="entry name" value="AN11006-like"/>
</dbReference>
<evidence type="ECO:0008006" key="3">
    <source>
        <dbReference type="Google" id="ProtNLM"/>
    </source>
</evidence>
<dbReference type="RefSeq" id="XP_018380150.1">
    <property type="nucleotide sequence ID" value="XM_018528926.1"/>
</dbReference>
<dbReference type="VEuPathDB" id="FungiDB:CC77DRAFT_1066782"/>
<protein>
    <recommendedName>
        <fullName evidence="3">F-box domain-containing protein</fullName>
    </recommendedName>
</protein>
<reference evidence="1 2" key="1">
    <citation type="submission" date="2016-05" db="EMBL/GenBank/DDBJ databases">
        <title>Comparative analysis of secretome profiles of manganese(II)-oxidizing ascomycete fungi.</title>
        <authorList>
            <consortium name="DOE Joint Genome Institute"/>
            <person name="Zeiner C.A."/>
            <person name="Purvine S.O."/>
            <person name="Zink E.M."/>
            <person name="Wu S."/>
            <person name="Pasa-Tolic L."/>
            <person name="Chaput D.L."/>
            <person name="Haridas S."/>
            <person name="Grigoriev I.V."/>
            <person name="Santelli C.M."/>
            <person name="Hansel C.M."/>
        </authorList>
    </citation>
    <scope>NUCLEOTIDE SEQUENCE [LARGE SCALE GENOMIC DNA]</scope>
    <source>
        <strain evidence="1 2">SRC1lrK2f</strain>
    </source>
</reference>
<organism evidence="1 2">
    <name type="scientific">Alternaria alternata</name>
    <name type="common">Alternaria rot fungus</name>
    <name type="synonym">Torula alternata</name>
    <dbReference type="NCBI Taxonomy" id="5599"/>
    <lineage>
        <taxon>Eukaryota</taxon>
        <taxon>Fungi</taxon>
        <taxon>Dikarya</taxon>
        <taxon>Ascomycota</taxon>
        <taxon>Pezizomycotina</taxon>
        <taxon>Dothideomycetes</taxon>
        <taxon>Pleosporomycetidae</taxon>
        <taxon>Pleosporales</taxon>
        <taxon>Pleosporineae</taxon>
        <taxon>Pleosporaceae</taxon>
        <taxon>Alternaria</taxon>
        <taxon>Alternaria sect. Alternaria</taxon>
        <taxon>Alternaria alternata complex</taxon>
    </lineage>
</organism>
<evidence type="ECO:0000313" key="2">
    <source>
        <dbReference type="Proteomes" id="UP000077248"/>
    </source>
</evidence>
<sequence length="239" mass="26637">MDAYSSSFRVSAIQQARYISTKSTTHNLQQDAKEIQIGASSAVMSYDGAMSEITHKNRLVSPFLRLPAEVRNTIYNYIGTCTIIGVDVWTQDNTTDPNRRTLKLKFCLPDLLATCQQIRHEAKTLVCKLMTVDTNVASAFGWLHSHCDHDLCKLVTCLKVPRDFAASIARDARAHASRLEYPASRATVSLPSLDKIVVKGRMSTHNRVKAALRRWARNESLEVVFEEGGQGPSELVCLP</sequence>
<evidence type="ECO:0000313" key="1">
    <source>
        <dbReference type="EMBL" id="OAG14729.1"/>
    </source>
</evidence>
<accession>A0A177D719</accession>
<keyword evidence="2" id="KW-1185">Reference proteome</keyword>
<dbReference type="GeneID" id="29114520"/>
<dbReference type="AlphaFoldDB" id="A0A177D719"/>
<name>A0A177D719_ALTAL</name>